<comment type="catalytic activity">
    <reaction evidence="1">
        <text>S-ubiquitinyl-[E2 ubiquitin-conjugating enzyme]-L-cysteine + [acceptor protein]-L-lysine = [E2 ubiquitin-conjugating enzyme]-L-cysteine + N(6)-ubiquitinyl-[acceptor protein]-L-lysine.</text>
        <dbReference type="EC" id="2.3.2.26"/>
    </reaction>
</comment>
<evidence type="ECO:0000256" key="3">
    <source>
        <dbReference type="ARBA" id="ARBA00012485"/>
    </source>
</evidence>
<protein>
    <recommendedName>
        <fullName evidence="3">HECT-type E3 ubiquitin transferase</fullName>
        <ecNumber evidence="3">2.3.2.26</ecNumber>
    </recommendedName>
</protein>
<comment type="caution">
    <text evidence="6">Lacks conserved residue(s) required for the propagation of feature annotation.</text>
</comment>
<dbReference type="GO" id="GO:0061630">
    <property type="term" value="F:ubiquitin protein ligase activity"/>
    <property type="evidence" value="ECO:0007669"/>
    <property type="project" value="UniProtKB-EC"/>
</dbReference>
<gene>
    <name evidence="8" type="ORF">BS47DRAFT_1258799</name>
</gene>
<feature type="domain" description="HECT" evidence="7">
    <location>
        <begin position="1"/>
        <end position="124"/>
    </location>
</feature>
<dbReference type="Pfam" id="PF00632">
    <property type="entry name" value="HECT"/>
    <property type="match status" value="2"/>
</dbReference>
<evidence type="ECO:0000256" key="6">
    <source>
        <dbReference type="PROSITE-ProRule" id="PRU00104"/>
    </source>
</evidence>
<evidence type="ECO:0000256" key="5">
    <source>
        <dbReference type="ARBA" id="ARBA00022786"/>
    </source>
</evidence>
<dbReference type="Proteomes" id="UP000886523">
    <property type="component" value="Unassembled WGS sequence"/>
</dbReference>
<evidence type="ECO:0000256" key="2">
    <source>
        <dbReference type="ARBA" id="ARBA00004906"/>
    </source>
</evidence>
<reference evidence="8" key="1">
    <citation type="journal article" date="2020" name="Nat. Commun.">
        <title>Large-scale genome sequencing of mycorrhizal fungi provides insights into the early evolution of symbiotic traits.</title>
        <authorList>
            <person name="Miyauchi S."/>
            <person name="Kiss E."/>
            <person name="Kuo A."/>
            <person name="Drula E."/>
            <person name="Kohler A."/>
            <person name="Sanchez-Garcia M."/>
            <person name="Morin E."/>
            <person name="Andreopoulos B."/>
            <person name="Barry K.W."/>
            <person name="Bonito G."/>
            <person name="Buee M."/>
            <person name="Carver A."/>
            <person name="Chen C."/>
            <person name="Cichocki N."/>
            <person name="Clum A."/>
            <person name="Culley D."/>
            <person name="Crous P.W."/>
            <person name="Fauchery L."/>
            <person name="Girlanda M."/>
            <person name="Hayes R.D."/>
            <person name="Keri Z."/>
            <person name="LaButti K."/>
            <person name="Lipzen A."/>
            <person name="Lombard V."/>
            <person name="Magnuson J."/>
            <person name="Maillard F."/>
            <person name="Murat C."/>
            <person name="Nolan M."/>
            <person name="Ohm R.A."/>
            <person name="Pangilinan J."/>
            <person name="Pereira M.F."/>
            <person name="Perotto S."/>
            <person name="Peter M."/>
            <person name="Pfister S."/>
            <person name="Riley R."/>
            <person name="Sitrit Y."/>
            <person name="Stielow J.B."/>
            <person name="Szollosi G."/>
            <person name="Zifcakova L."/>
            <person name="Stursova M."/>
            <person name="Spatafora J.W."/>
            <person name="Tedersoo L."/>
            <person name="Vaario L.M."/>
            <person name="Yamada A."/>
            <person name="Yan M."/>
            <person name="Wang P."/>
            <person name="Xu J."/>
            <person name="Bruns T."/>
            <person name="Baldrian P."/>
            <person name="Vilgalys R."/>
            <person name="Dunand C."/>
            <person name="Henrissat B."/>
            <person name="Grigoriev I.V."/>
            <person name="Hibbett D."/>
            <person name="Nagy L.G."/>
            <person name="Martin F.M."/>
        </authorList>
    </citation>
    <scope>NUCLEOTIDE SEQUENCE</scope>
    <source>
        <strain evidence="8">UP504</strain>
    </source>
</reference>
<dbReference type="PROSITE" id="PS50237">
    <property type="entry name" value="HECT"/>
    <property type="match status" value="1"/>
</dbReference>
<accession>A0A9P6AL59</accession>
<evidence type="ECO:0000313" key="9">
    <source>
        <dbReference type="Proteomes" id="UP000886523"/>
    </source>
</evidence>
<evidence type="ECO:0000256" key="4">
    <source>
        <dbReference type="ARBA" id="ARBA00022679"/>
    </source>
</evidence>
<evidence type="ECO:0000256" key="1">
    <source>
        <dbReference type="ARBA" id="ARBA00000885"/>
    </source>
</evidence>
<dbReference type="EC" id="2.3.2.26" evidence="3"/>
<evidence type="ECO:0000313" key="8">
    <source>
        <dbReference type="EMBL" id="KAF9507813.1"/>
    </source>
</evidence>
<dbReference type="GO" id="GO:0016567">
    <property type="term" value="P:protein ubiquitination"/>
    <property type="evidence" value="ECO:0007669"/>
    <property type="project" value="TreeGrafter"/>
</dbReference>
<dbReference type="GO" id="GO:0006511">
    <property type="term" value="P:ubiquitin-dependent protein catabolic process"/>
    <property type="evidence" value="ECO:0007669"/>
    <property type="project" value="TreeGrafter"/>
</dbReference>
<dbReference type="AlphaFoldDB" id="A0A9P6AL59"/>
<dbReference type="Gene3D" id="3.30.2410.10">
    <property type="entry name" value="Hect, E3 ligase catalytic domain"/>
    <property type="match status" value="1"/>
</dbReference>
<feature type="non-terminal residue" evidence="8">
    <location>
        <position position="124"/>
    </location>
</feature>
<dbReference type="InterPro" id="IPR050409">
    <property type="entry name" value="E3_ubiq-protein_ligase"/>
</dbReference>
<comment type="pathway">
    <text evidence="2">Protein modification; protein ubiquitination.</text>
</comment>
<organism evidence="8 9">
    <name type="scientific">Hydnum rufescens UP504</name>
    <dbReference type="NCBI Taxonomy" id="1448309"/>
    <lineage>
        <taxon>Eukaryota</taxon>
        <taxon>Fungi</taxon>
        <taxon>Dikarya</taxon>
        <taxon>Basidiomycota</taxon>
        <taxon>Agaricomycotina</taxon>
        <taxon>Agaricomycetes</taxon>
        <taxon>Cantharellales</taxon>
        <taxon>Hydnaceae</taxon>
        <taxon>Hydnum</taxon>
    </lineage>
</organism>
<evidence type="ECO:0000259" key="7">
    <source>
        <dbReference type="PROSITE" id="PS50237"/>
    </source>
</evidence>
<keyword evidence="5 6" id="KW-0833">Ubl conjugation pathway</keyword>
<keyword evidence="4" id="KW-0808">Transferase</keyword>
<proteinExistence type="predicted"/>
<dbReference type="EMBL" id="MU129071">
    <property type="protein sequence ID" value="KAF9507813.1"/>
    <property type="molecule type" value="Genomic_DNA"/>
</dbReference>
<dbReference type="GO" id="GO:0005737">
    <property type="term" value="C:cytoplasm"/>
    <property type="evidence" value="ECO:0007669"/>
    <property type="project" value="TreeGrafter"/>
</dbReference>
<dbReference type="PANTHER" id="PTHR11254:SF440">
    <property type="entry name" value="E3 UBIQUITIN-PROTEIN LIGASE NEDD-4"/>
    <property type="match status" value="1"/>
</dbReference>
<feature type="non-terminal residue" evidence="8">
    <location>
        <position position="1"/>
    </location>
</feature>
<dbReference type="Gene3D" id="3.30.2160.10">
    <property type="entry name" value="Hect, E3 ligase catalytic domain"/>
    <property type="match status" value="1"/>
</dbReference>
<dbReference type="PANTHER" id="PTHR11254">
    <property type="entry name" value="HECT DOMAIN UBIQUITIN-PROTEIN LIGASE"/>
    <property type="match status" value="1"/>
</dbReference>
<dbReference type="OrthoDB" id="8068875at2759"/>
<sequence>LGSDTIELIFETLITTEACFGKMATIKLKPGGADIPITEENKKEYVESILEFCNLHCLILNEHELELLIGSMSDISAKDRLDSTDYQKYETNDETYLRFWQATQSWAVRHKSRLLQFTAGTSQM</sequence>
<name>A0A9P6AL59_9AGAM</name>
<dbReference type="InterPro" id="IPR000569">
    <property type="entry name" value="HECT_dom"/>
</dbReference>
<keyword evidence="9" id="KW-1185">Reference proteome</keyword>
<dbReference type="InterPro" id="IPR035983">
    <property type="entry name" value="Hect_E3_ubiquitin_ligase"/>
</dbReference>
<comment type="caution">
    <text evidence="8">The sequence shown here is derived from an EMBL/GenBank/DDBJ whole genome shotgun (WGS) entry which is preliminary data.</text>
</comment>
<dbReference type="SUPFAM" id="SSF56204">
    <property type="entry name" value="Hect, E3 ligase catalytic domain"/>
    <property type="match status" value="1"/>
</dbReference>